<keyword evidence="3" id="KW-0804">Transcription</keyword>
<dbReference type="CDD" id="cd00067">
    <property type="entry name" value="GAL4"/>
    <property type="match status" value="1"/>
</dbReference>
<reference evidence="6 7" key="1">
    <citation type="submission" date="2015-01" db="EMBL/GenBank/DDBJ databases">
        <title>The Genome Sequence of Fonsecaea multimorphosa CBS 102226.</title>
        <authorList>
            <consortium name="The Broad Institute Genomics Platform"/>
            <person name="Cuomo C."/>
            <person name="de Hoog S."/>
            <person name="Gorbushina A."/>
            <person name="Stielow B."/>
            <person name="Teixiera M."/>
            <person name="Abouelleil A."/>
            <person name="Chapman S.B."/>
            <person name="Priest M."/>
            <person name="Young S.K."/>
            <person name="Wortman J."/>
            <person name="Nusbaum C."/>
            <person name="Birren B."/>
        </authorList>
    </citation>
    <scope>NUCLEOTIDE SEQUENCE [LARGE SCALE GENOMIC DNA]</scope>
    <source>
        <strain evidence="6 7">CBS 102226</strain>
    </source>
</reference>
<accession>A0A0D2K0M3</accession>
<dbReference type="SMART" id="SM00066">
    <property type="entry name" value="GAL4"/>
    <property type="match status" value="1"/>
</dbReference>
<keyword evidence="1" id="KW-0805">Transcription regulation</keyword>
<dbReference type="Pfam" id="PF00172">
    <property type="entry name" value="Zn_clus"/>
    <property type="match status" value="1"/>
</dbReference>
<dbReference type="RefSeq" id="XP_016633475.1">
    <property type="nucleotide sequence ID" value="XM_016775432.1"/>
</dbReference>
<organism evidence="6 7">
    <name type="scientific">Fonsecaea multimorphosa CBS 102226</name>
    <dbReference type="NCBI Taxonomy" id="1442371"/>
    <lineage>
        <taxon>Eukaryota</taxon>
        <taxon>Fungi</taxon>
        <taxon>Dikarya</taxon>
        <taxon>Ascomycota</taxon>
        <taxon>Pezizomycotina</taxon>
        <taxon>Eurotiomycetes</taxon>
        <taxon>Chaetothyriomycetidae</taxon>
        <taxon>Chaetothyriales</taxon>
        <taxon>Herpotrichiellaceae</taxon>
        <taxon>Fonsecaea</taxon>
    </lineage>
</organism>
<dbReference type="PANTHER" id="PTHR47784">
    <property type="entry name" value="STEROL UPTAKE CONTROL PROTEIN 2"/>
    <property type="match status" value="1"/>
</dbReference>
<keyword evidence="4" id="KW-0539">Nucleus</keyword>
<dbReference type="GeneID" id="27710674"/>
<dbReference type="PROSITE" id="PS50048">
    <property type="entry name" value="ZN2_CY6_FUNGAL_2"/>
    <property type="match status" value="1"/>
</dbReference>
<dbReference type="PANTHER" id="PTHR47784:SF9">
    <property type="entry name" value="ZN(II)2CYS6 TRANSCRIPTION FACTOR (EUROFUNG)"/>
    <property type="match status" value="1"/>
</dbReference>
<dbReference type="Gene3D" id="4.10.240.10">
    <property type="entry name" value="Zn(2)-C6 fungal-type DNA-binding domain"/>
    <property type="match status" value="1"/>
</dbReference>
<sequence>MTSDARMTEQKSWRKRKSRFGCRNCKLRKLKCDETRPHCVRCRTYGVLCNFSLRVPDLQPLLEGRGEQDIAKRSALPPPRSTISNAIWADDGSTFYMLDVQDQELFIRFRHRTLHSLGGSAMVDIYEKHMLKASFTCPFLIHGTLAVAAAHNRYLGATHGRCLREYYHWSQCTILFNKWLSQSIKEEYKDLLWATAGSLAILTFSSIHIRSHEQAWPLSAADSSDLEWLRLGTGKSALRRLANPSRPNSVFCAMSEALSSMHQLPTARGASGVPVELAQLCGLDEWSTQDNNPYFAVAHDLSRLLKLPRGETSQRRILMVSSHMHGAFATCLQEKDPVALLLLCLWYTRAREKAWWIDQRARFELPAICTYLQRHHKDNGIIQALIPWGEIRTLT</sequence>
<feature type="domain" description="Zn(2)-C6 fungal-type" evidence="5">
    <location>
        <begin position="21"/>
        <end position="51"/>
    </location>
</feature>
<evidence type="ECO:0000259" key="5">
    <source>
        <dbReference type="PROSITE" id="PS50048"/>
    </source>
</evidence>
<dbReference type="SUPFAM" id="SSF57701">
    <property type="entry name" value="Zn2/Cys6 DNA-binding domain"/>
    <property type="match status" value="1"/>
</dbReference>
<evidence type="ECO:0000256" key="1">
    <source>
        <dbReference type="ARBA" id="ARBA00023015"/>
    </source>
</evidence>
<evidence type="ECO:0000256" key="4">
    <source>
        <dbReference type="ARBA" id="ARBA00023242"/>
    </source>
</evidence>
<dbReference type="InterPro" id="IPR053157">
    <property type="entry name" value="Sterol_Uptake_Regulator"/>
</dbReference>
<keyword evidence="7" id="KW-1185">Reference proteome</keyword>
<dbReference type="VEuPathDB" id="FungiDB:Z520_04928"/>
<dbReference type="OrthoDB" id="416217at2759"/>
<dbReference type="AlphaFoldDB" id="A0A0D2K0M3"/>
<dbReference type="Proteomes" id="UP000053411">
    <property type="component" value="Unassembled WGS sequence"/>
</dbReference>
<evidence type="ECO:0000313" key="7">
    <source>
        <dbReference type="Proteomes" id="UP000053411"/>
    </source>
</evidence>
<keyword evidence="2" id="KW-0238">DNA-binding</keyword>
<dbReference type="PROSITE" id="PS00463">
    <property type="entry name" value="ZN2_CY6_FUNGAL_1"/>
    <property type="match status" value="1"/>
</dbReference>
<evidence type="ECO:0000256" key="3">
    <source>
        <dbReference type="ARBA" id="ARBA00023163"/>
    </source>
</evidence>
<dbReference type="EMBL" id="KN848069">
    <property type="protein sequence ID" value="KIX99352.1"/>
    <property type="molecule type" value="Genomic_DNA"/>
</dbReference>
<dbReference type="GO" id="GO:0008270">
    <property type="term" value="F:zinc ion binding"/>
    <property type="evidence" value="ECO:0007669"/>
    <property type="project" value="InterPro"/>
</dbReference>
<proteinExistence type="predicted"/>
<dbReference type="GO" id="GO:0003677">
    <property type="term" value="F:DNA binding"/>
    <property type="evidence" value="ECO:0007669"/>
    <property type="project" value="UniProtKB-KW"/>
</dbReference>
<dbReference type="InterPro" id="IPR001138">
    <property type="entry name" value="Zn2Cys6_DnaBD"/>
</dbReference>
<protein>
    <recommendedName>
        <fullName evidence="5">Zn(2)-C6 fungal-type domain-containing protein</fullName>
    </recommendedName>
</protein>
<dbReference type="InterPro" id="IPR036864">
    <property type="entry name" value="Zn2-C6_fun-type_DNA-bd_sf"/>
</dbReference>
<evidence type="ECO:0000256" key="2">
    <source>
        <dbReference type="ARBA" id="ARBA00023125"/>
    </source>
</evidence>
<dbReference type="GO" id="GO:0001228">
    <property type="term" value="F:DNA-binding transcription activator activity, RNA polymerase II-specific"/>
    <property type="evidence" value="ECO:0007669"/>
    <property type="project" value="TreeGrafter"/>
</dbReference>
<name>A0A0D2K0M3_9EURO</name>
<gene>
    <name evidence="6" type="ORF">Z520_04928</name>
</gene>
<evidence type="ECO:0000313" key="6">
    <source>
        <dbReference type="EMBL" id="KIX99352.1"/>
    </source>
</evidence>